<gene>
    <name evidence="3" type="ORF">PEVE_00011518</name>
</gene>
<dbReference type="Proteomes" id="UP001159427">
    <property type="component" value="Unassembled WGS sequence"/>
</dbReference>
<evidence type="ECO:0000256" key="1">
    <source>
        <dbReference type="SAM" id="Phobius"/>
    </source>
</evidence>
<feature type="non-terminal residue" evidence="3">
    <location>
        <position position="150"/>
    </location>
</feature>
<reference evidence="3 4" key="1">
    <citation type="submission" date="2022-05" db="EMBL/GenBank/DDBJ databases">
        <authorList>
            <consortium name="Genoscope - CEA"/>
            <person name="William W."/>
        </authorList>
    </citation>
    <scope>NUCLEOTIDE SEQUENCE [LARGE SCALE GENOMIC DNA]</scope>
</reference>
<protein>
    <recommendedName>
        <fullName evidence="2">Transposase Helix-turn-helix domain-containing protein</fullName>
    </recommendedName>
</protein>
<organism evidence="3 4">
    <name type="scientific">Porites evermanni</name>
    <dbReference type="NCBI Taxonomy" id="104178"/>
    <lineage>
        <taxon>Eukaryota</taxon>
        <taxon>Metazoa</taxon>
        <taxon>Cnidaria</taxon>
        <taxon>Anthozoa</taxon>
        <taxon>Hexacorallia</taxon>
        <taxon>Scleractinia</taxon>
        <taxon>Fungiina</taxon>
        <taxon>Poritidae</taxon>
        <taxon>Porites</taxon>
    </lineage>
</organism>
<dbReference type="EMBL" id="CALNXI010000183">
    <property type="protein sequence ID" value="CAH3021469.1"/>
    <property type="molecule type" value="Genomic_DNA"/>
</dbReference>
<keyword evidence="1" id="KW-0812">Transmembrane</keyword>
<evidence type="ECO:0000313" key="3">
    <source>
        <dbReference type="EMBL" id="CAH3021469.1"/>
    </source>
</evidence>
<dbReference type="InterPro" id="IPR027805">
    <property type="entry name" value="Transposase_HTH_dom"/>
</dbReference>
<comment type="caution">
    <text evidence="3">The sequence shown here is derived from an EMBL/GenBank/DDBJ whole genome shotgun (WGS) entry which is preliminary data.</text>
</comment>
<dbReference type="PANTHER" id="PTHR23080:SF63">
    <property type="entry name" value="TICK TRANSPOSON"/>
    <property type="match status" value="1"/>
</dbReference>
<name>A0ABN8LWH6_9CNID</name>
<accession>A0ABN8LWH6</accession>
<sequence length="150" mass="17593">MVLDEPRVSGERSGTDTASLCFPSVKVMDAETQTEEYDYLLDARPNRYKAPDKDFFDSDKKVRFYTGMPSGEILMVVFEHVTEYINHHTQSLNRFQEFIILLIKLRLNVFFQEFAYRFVVSISTVSRIFLSWMVAMDSRLSPLVSWPDRE</sequence>
<dbReference type="Pfam" id="PF13613">
    <property type="entry name" value="HTH_Tnp_4"/>
    <property type="match status" value="1"/>
</dbReference>
<evidence type="ECO:0000313" key="4">
    <source>
        <dbReference type="Proteomes" id="UP001159427"/>
    </source>
</evidence>
<feature type="transmembrane region" description="Helical" evidence="1">
    <location>
        <begin position="114"/>
        <end position="135"/>
    </location>
</feature>
<proteinExistence type="predicted"/>
<keyword evidence="1" id="KW-1133">Transmembrane helix</keyword>
<keyword evidence="1" id="KW-0472">Membrane</keyword>
<feature type="domain" description="Transposase Helix-turn-helix" evidence="2">
    <location>
        <begin position="90"/>
        <end position="142"/>
    </location>
</feature>
<dbReference type="PANTHER" id="PTHR23080">
    <property type="entry name" value="THAP DOMAIN PROTEIN"/>
    <property type="match status" value="1"/>
</dbReference>
<evidence type="ECO:0000259" key="2">
    <source>
        <dbReference type="Pfam" id="PF13613"/>
    </source>
</evidence>
<keyword evidence="4" id="KW-1185">Reference proteome</keyword>